<feature type="binding site" evidence="1">
    <location>
        <position position="615"/>
    </location>
    <ligand>
        <name>Fe cation</name>
        <dbReference type="ChEBI" id="CHEBI:24875"/>
    </ligand>
</feature>
<keyword evidence="1" id="KW-0460">Magnesium</keyword>
<dbReference type="EMBL" id="FOIS01000003">
    <property type="protein sequence ID" value="SEW08689.1"/>
    <property type="molecule type" value="Genomic_DNA"/>
</dbReference>
<dbReference type="SUPFAM" id="SSF56762">
    <property type="entry name" value="HydB/Nqo4-like"/>
    <property type="match status" value="1"/>
</dbReference>
<evidence type="ECO:0000313" key="4">
    <source>
        <dbReference type="Proteomes" id="UP000183275"/>
    </source>
</evidence>
<evidence type="ECO:0000256" key="2">
    <source>
        <dbReference type="SAM" id="MobiDB-lite"/>
    </source>
</evidence>
<protein>
    <submittedName>
        <fullName evidence="3">Hydrogenase large subunit</fullName>
    </submittedName>
</protein>
<feature type="binding site" evidence="1">
    <location>
        <position position="558"/>
    </location>
    <ligand>
        <name>Mg(2+)</name>
        <dbReference type="ChEBI" id="CHEBI:18420"/>
    </ligand>
</feature>
<accession>A0A1I0P3T9</accession>
<keyword evidence="4" id="KW-1185">Reference proteome</keyword>
<dbReference type="PANTHER" id="PTHR42958:SF4">
    <property type="entry name" value="HYDROGENASE EXPRESSION_FORMATION PROTEIN HUPK"/>
    <property type="match status" value="1"/>
</dbReference>
<feature type="binding site" evidence="1">
    <location>
        <position position="128"/>
    </location>
    <ligand>
        <name>Ni(2+)</name>
        <dbReference type="ChEBI" id="CHEBI:49786"/>
    </ligand>
</feature>
<name>A0A1I0P3T9_9EURY</name>
<comment type="cofactor">
    <cofactor evidence="1">
        <name>Fe cation</name>
        <dbReference type="ChEBI" id="CHEBI:24875"/>
    </cofactor>
</comment>
<dbReference type="Pfam" id="PF00374">
    <property type="entry name" value="NiFeSe_Hases"/>
    <property type="match status" value="2"/>
</dbReference>
<evidence type="ECO:0000256" key="1">
    <source>
        <dbReference type="PIRSR" id="PIRSR601501-1"/>
    </source>
</evidence>
<feature type="region of interest" description="Disordered" evidence="2">
    <location>
        <begin position="385"/>
        <end position="413"/>
    </location>
</feature>
<dbReference type="OrthoDB" id="42371at2157"/>
<dbReference type="Gene3D" id="1.10.645.10">
    <property type="entry name" value="Cytochrome-c3 Hydrogenase, chain B"/>
    <property type="match status" value="1"/>
</dbReference>
<feature type="compositionally biased region" description="Basic and acidic residues" evidence="2">
    <location>
        <begin position="398"/>
        <end position="413"/>
    </location>
</feature>
<feature type="region of interest" description="Disordered" evidence="2">
    <location>
        <begin position="1"/>
        <end position="66"/>
    </location>
</feature>
<feature type="compositionally biased region" description="Basic and acidic residues" evidence="2">
    <location>
        <begin position="18"/>
        <end position="32"/>
    </location>
</feature>
<feature type="binding site" evidence="1">
    <location>
        <position position="618"/>
    </location>
    <ligand>
        <name>Mg(2+)</name>
        <dbReference type="ChEBI" id="CHEBI:18420"/>
    </ligand>
</feature>
<keyword evidence="1" id="KW-0408">Iron</keyword>
<feature type="binding site" evidence="1">
    <location>
        <position position="612"/>
    </location>
    <ligand>
        <name>Ni(2+)</name>
        <dbReference type="ChEBI" id="CHEBI:49786"/>
    </ligand>
</feature>
<feature type="binding site" evidence="1">
    <location>
        <position position="128"/>
    </location>
    <ligand>
        <name>Fe cation</name>
        <dbReference type="ChEBI" id="CHEBI:24875"/>
    </ligand>
</feature>
<keyword evidence="1" id="KW-0479">Metal-binding</keyword>
<gene>
    <name evidence="3" type="ORF">SAMN05216285_2094</name>
</gene>
<dbReference type="InterPro" id="IPR050867">
    <property type="entry name" value="NiFe/NiFeSe_hydrgnase_LSU"/>
</dbReference>
<dbReference type="AlphaFoldDB" id="A0A1I0P3T9"/>
<evidence type="ECO:0000313" key="3">
    <source>
        <dbReference type="EMBL" id="SEW08689.1"/>
    </source>
</evidence>
<dbReference type="Proteomes" id="UP000183275">
    <property type="component" value="Unassembled WGS sequence"/>
</dbReference>
<dbReference type="InterPro" id="IPR029014">
    <property type="entry name" value="NiFe-Hase_large"/>
</dbReference>
<dbReference type="GO" id="GO:0016151">
    <property type="term" value="F:nickel cation binding"/>
    <property type="evidence" value="ECO:0007669"/>
    <property type="project" value="InterPro"/>
</dbReference>
<reference evidence="4" key="1">
    <citation type="submission" date="2016-10" db="EMBL/GenBank/DDBJ databases">
        <authorList>
            <person name="Varghese N."/>
        </authorList>
    </citation>
    <scope>NUCLEOTIDE SEQUENCE [LARGE SCALE GENOMIC DNA]</scope>
    <source>
        <strain evidence="4">CGMCC 1.12284</strain>
    </source>
</reference>
<comment type="cofactor">
    <cofactor evidence="1">
        <name>Ni(2+)</name>
        <dbReference type="ChEBI" id="CHEBI:49786"/>
    </cofactor>
</comment>
<feature type="binding site" evidence="1">
    <location>
        <position position="106"/>
    </location>
    <ligand>
        <name>Mg(2+)</name>
        <dbReference type="ChEBI" id="CHEBI:18420"/>
    </ligand>
</feature>
<dbReference type="eggNOG" id="arCOG01550">
    <property type="taxonomic scope" value="Archaea"/>
</dbReference>
<keyword evidence="1" id="KW-0533">Nickel</keyword>
<dbReference type="InterPro" id="IPR001501">
    <property type="entry name" value="Ni-dep_hyd_lsu"/>
</dbReference>
<feature type="compositionally biased region" description="Basic and acidic residues" evidence="2">
    <location>
        <begin position="48"/>
        <end position="66"/>
    </location>
</feature>
<dbReference type="PANTHER" id="PTHR42958">
    <property type="entry name" value="HYDROGENASE-2 LARGE CHAIN"/>
    <property type="match status" value="1"/>
</dbReference>
<dbReference type="STRING" id="1202768.SAMN05216285_2094"/>
<dbReference type="RefSeq" id="WP_081985438.1">
    <property type="nucleotide sequence ID" value="NZ_FOIS01000003.1"/>
</dbReference>
<proteinExistence type="predicted"/>
<organism evidence="3 4">
    <name type="scientific">Natrinema salifodinae</name>
    <dbReference type="NCBI Taxonomy" id="1202768"/>
    <lineage>
        <taxon>Archaea</taxon>
        <taxon>Methanobacteriati</taxon>
        <taxon>Methanobacteriota</taxon>
        <taxon>Stenosarchaea group</taxon>
        <taxon>Halobacteria</taxon>
        <taxon>Halobacteriales</taxon>
        <taxon>Natrialbaceae</taxon>
        <taxon>Natrinema</taxon>
    </lineage>
</organism>
<feature type="binding site" evidence="1">
    <location>
        <position position="125"/>
    </location>
    <ligand>
        <name>Ni(2+)</name>
        <dbReference type="ChEBI" id="CHEBI:49786"/>
    </ligand>
</feature>
<sequence>MTFDNLPIEFDDDGNPIRSEERGFDVPGEHDGVAVNGLGKQETNGGERVAEEEAQRGREPSEGVKDVNIDPVTRIAGALAFHAKADLENEEVLEAHSQATLFRGYEIILEGRDPRDAIDLSSRACGVCGAVHSLCSSMALEMAFPVEPPPMGVWARNMGQAAAFLYDHSLHLFLLAGPDYSESLLSQSNPDVVEQAMETSAPHADVHGYETIGEIMTAMNPLEGELYLEALENTREARSAASLMLGKYPHPSTIAPGGLTTTLTRTSFQQFYTRLNHFFDYAKKIAFVWDDLLDFLLAELEDYEHVGERPVNLIGTGIWDDPDAYNARYEDADEWGLARLSTPGVIIDGELVTTNLTEIDMGVEEFVDHSFYEDWTDDEGPRFSETPAGGPISPYHPWNKETRPKPEGTSWREKYTWGTSPRWDRQVMETGPHSRHWITAMAKEVDNPYIEPTGDGLNLHLPETELPEMTLRWDIPERLNAAERMRAKAYHIAYCALVCYTGFVEALDRLKQGASDIHAPFDVPSSGTQRGVGFWEAGRGYLTHHVVIEDGVIDTYQILTPSTWMASPTDPFGNPGPYEEAALNTPLLEDFTDEEDFSGMDILRSIRSFDPCMPCTVHLHTDRQRDVITEDVTSCGCSFTDGDQPAEEAIRDIISGD</sequence>